<reference evidence="1 2" key="1">
    <citation type="submission" date="2017-10" db="EMBL/GenBank/DDBJ databases">
        <authorList>
            <person name="Banno H."/>
            <person name="Chua N.-H."/>
        </authorList>
    </citation>
    <scope>NUCLEOTIDE SEQUENCE [LARGE SCALE GENOMIC DNA]</scope>
    <source>
        <strain evidence="1">Vibrio tapetis CECT4600</strain>
    </source>
</reference>
<keyword evidence="2" id="KW-1185">Reference proteome</keyword>
<dbReference type="EMBL" id="LT960611">
    <property type="protein sequence ID" value="SON50050.1"/>
    <property type="molecule type" value="Genomic_DNA"/>
</dbReference>
<organism evidence="1 2">
    <name type="scientific">Vibrio tapetis subsp. tapetis</name>
    <dbReference type="NCBI Taxonomy" id="1671868"/>
    <lineage>
        <taxon>Bacteria</taxon>
        <taxon>Pseudomonadati</taxon>
        <taxon>Pseudomonadota</taxon>
        <taxon>Gammaproteobacteria</taxon>
        <taxon>Vibrionales</taxon>
        <taxon>Vibrionaceae</taxon>
        <taxon>Vibrio</taxon>
    </lineage>
</organism>
<proteinExistence type="predicted"/>
<accession>A0A2N8ZDU9</accession>
<protein>
    <submittedName>
        <fullName evidence="1">Uncharacterized protein</fullName>
    </submittedName>
</protein>
<dbReference type="KEGG" id="vta:A2071"/>
<evidence type="ECO:0000313" key="2">
    <source>
        <dbReference type="Proteomes" id="UP000235828"/>
    </source>
</evidence>
<sequence length="39" mass="4544">MLSKLSIIFQSCKIIDSDQLCKINCDKLFNKPINKHLNH</sequence>
<evidence type="ECO:0000313" key="1">
    <source>
        <dbReference type="EMBL" id="SON50050.1"/>
    </source>
</evidence>
<gene>
    <name evidence="1" type="ORF">VTAP4600_A2071</name>
</gene>
<dbReference type="AlphaFoldDB" id="A0A2N8ZDU9"/>
<name>A0A2N8ZDU9_9VIBR</name>
<dbReference type="Proteomes" id="UP000235828">
    <property type="component" value="Chromosome A"/>
</dbReference>